<dbReference type="InterPro" id="IPR029044">
    <property type="entry name" value="Nucleotide-diphossugar_trans"/>
</dbReference>
<dbReference type="EMBL" id="MGJZ01000025">
    <property type="protein sequence ID" value="OGN16775.1"/>
    <property type="molecule type" value="Genomic_DNA"/>
</dbReference>
<accession>A0A1F8FUS0</accession>
<dbReference type="Gene3D" id="3.90.550.10">
    <property type="entry name" value="Spore Coat Polysaccharide Biosynthesis Protein SpsA, Chain A"/>
    <property type="match status" value="1"/>
</dbReference>
<dbReference type="PANTHER" id="PTHR43685:SF11">
    <property type="entry name" value="GLYCOSYLTRANSFERASE TAGX-RELATED"/>
    <property type="match status" value="1"/>
</dbReference>
<dbReference type="PANTHER" id="PTHR43685">
    <property type="entry name" value="GLYCOSYLTRANSFERASE"/>
    <property type="match status" value="1"/>
</dbReference>
<sequence length="339" mass="39509">MTEPAITINLVVLNGEKYIRRCLDSILIQSFDHRQIGINILDNGSGDNTVEIIKEYLSRFDNFHHAEFIQGTHNRGMWGGHEELWKRPGGEFVVVLSVDVVMHQDFIKNSVGIMKSDSAVGALQGKTYQMDSRVIDTCGFRITRSRAVMNIGHGESDDGRFDQACEIFGAEGAVPVFRMSALESIRVMGEIVDHDLFWYGEDLDVAWRVRLAGWKERYEPSVIAWHDRQTTKSHAGRGWLARIARLPIRRQIPIRRRQLEWRNTRWTRLKNDYIINILRDLPFIVWREIQVLGYTILFEPRVLAELPHFMRLLPRMLRKRREILSQALTTPNQIHNYFS</sequence>
<evidence type="ECO:0000259" key="1">
    <source>
        <dbReference type="Pfam" id="PF00535"/>
    </source>
</evidence>
<evidence type="ECO:0000313" key="3">
    <source>
        <dbReference type="Proteomes" id="UP000178117"/>
    </source>
</evidence>
<reference evidence="2 3" key="1">
    <citation type="journal article" date="2016" name="Nat. Commun.">
        <title>Thousands of microbial genomes shed light on interconnected biogeochemical processes in an aquifer system.</title>
        <authorList>
            <person name="Anantharaman K."/>
            <person name="Brown C.T."/>
            <person name="Hug L.A."/>
            <person name="Sharon I."/>
            <person name="Castelle C.J."/>
            <person name="Probst A.J."/>
            <person name="Thomas B.C."/>
            <person name="Singh A."/>
            <person name="Wilkins M.J."/>
            <person name="Karaoz U."/>
            <person name="Brodie E.L."/>
            <person name="Williams K.H."/>
            <person name="Hubbard S.S."/>
            <person name="Banfield J.F."/>
        </authorList>
    </citation>
    <scope>NUCLEOTIDE SEQUENCE [LARGE SCALE GENOMIC DNA]</scope>
</reference>
<organism evidence="2 3">
    <name type="scientific">Candidatus Yanofskybacteria bacterium RIFCSPHIGHO2_02_FULL_50_12</name>
    <dbReference type="NCBI Taxonomy" id="1802685"/>
    <lineage>
        <taxon>Bacteria</taxon>
        <taxon>Candidatus Yanofskyibacteriota</taxon>
    </lineage>
</organism>
<evidence type="ECO:0000313" key="2">
    <source>
        <dbReference type="EMBL" id="OGN16775.1"/>
    </source>
</evidence>
<dbReference type="InterPro" id="IPR001173">
    <property type="entry name" value="Glyco_trans_2-like"/>
</dbReference>
<feature type="domain" description="Glycosyltransferase 2-like" evidence="1">
    <location>
        <begin position="11"/>
        <end position="125"/>
    </location>
</feature>
<proteinExistence type="predicted"/>
<dbReference type="SUPFAM" id="SSF53448">
    <property type="entry name" value="Nucleotide-diphospho-sugar transferases"/>
    <property type="match status" value="1"/>
</dbReference>
<dbReference type="Pfam" id="PF00535">
    <property type="entry name" value="Glycos_transf_2"/>
    <property type="match status" value="1"/>
</dbReference>
<comment type="caution">
    <text evidence="2">The sequence shown here is derived from an EMBL/GenBank/DDBJ whole genome shotgun (WGS) entry which is preliminary data.</text>
</comment>
<name>A0A1F8FUS0_9BACT</name>
<dbReference type="AlphaFoldDB" id="A0A1F8FUS0"/>
<protein>
    <recommendedName>
        <fullName evidence="1">Glycosyltransferase 2-like domain-containing protein</fullName>
    </recommendedName>
</protein>
<dbReference type="Proteomes" id="UP000178117">
    <property type="component" value="Unassembled WGS sequence"/>
</dbReference>
<dbReference type="STRING" id="1802685.A3C88_00200"/>
<dbReference type="InterPro" id="IPR050834">
    <property type="entry name" value="Glycosyltransf_2"/>
</dbReference>
<gene>
    <name evidence="2" type="ORF">A3C88_00200</name>
</gene>